<dbReference type="EMBL" id="CAOQHR010000002">
    <property type="protein sequence ID" value="CAI6306193.1"/>
    <property type="molecule type" value="Genomic_DNA"/>
</dbReference>
<reference evidence="2" key="1">
    <citation type="submission" date="2023-01" db="EMBL/GenBank/DDBJ databases">
        <authorList>
            <person name="Van Ghelder C."/>
            <person name="Rancurel C."/>
        </authorList>
    </citation>
    <scope>NUCLEOTIDE SEQUENCE</scope>
    <source>
        <strain evidence="2">CNCM I-4278</strain>
    </source>
</reference>
<gene>
    <name evidence="2" type="ORF">PDIGIT_LOCUS3034</name>
</gene>
<accession>A0A9W4U8B0</accession>
<organism evidence="2 3">
    <name type="scientific">Periconia digitata</name>
    <dbReference type="NCBI Taxonomy" id="1303443"/>
    <lineage>
        <taxon>Eukaryota</taxon>
        <taxon>Fungi</taxon>
        <taxon>Dikarya</taxon>
        <taxon>Ascomycota</taxon>
        <taxon>Pezizomycotina</taxon>
        <taxon>Dothideomycetes</taxon>
        <taxon>Pleosporomycetidae</taxon>
        <taxon>Pleosporales</taxon>
        <taxon>Massarineae</taxon>
        <taxon>Periconiaceae</taxon>
        <taxon>Periconia</taxon>
    </lineage>
</organism>
<sequence length="162" mass="18296">MSVTTTANPQTYNLRTVLADYELHHTPESEPLDTSLNAHPEPSTTSSSPSNPPHWPTDARRVPNYRPLNRNLVQSERRVYQNGVEQAFVGVMFTGVVIEAVNSVKSVACNTGQGLGHRIWERRGVVNKWDETMVRGFRSEGAGTTRDCHVQCNMLWSELYIW</sequence>
<keyword evidence="3" id="KW-1185">Reference proteome</keyword>
<evidence type="ECO:0000313" key="3">
    <source>
        <dbReference type="Proteomes" id="UP001152607"/>
    </source>
</evidence>
<name>A0A9W4U8B0_9PLEO</name>
<comment type="caution">
    <text evidence="2">The sequence shown here is derived from an EMBL/GenBank/DDBJ whole genome shotgun (WGS) entry which is preliminary data.</text>
</comment>
<proteinExistence type="predicted"/>
<evidence type="ECO:0000313" key="2">
    <source>
        <dbReference type="EMBL" id="CAI6306193.1"/>
    </source>
</evidence>
<protein>
    <submittedName>
        <fullName evidence="2">Uncharacterized protein</fullName>
    </submittedName>
</protein>
<evidence type="ECO:0000256" key="1">
    <source>
        <dbReference type="SAM" id="MobiDB-lite"/>
    </source>
</evidence>
<dbReference type="AlphaFoldDB" id="A0A9W4U8B0"/>
<feature type="region of interest" description="Disordered" evidence="1">
    <location>
        <begin position="27"/>
        <end position="63"/>
    </location>
</feature>
<feature type="compositionally biased region" description="Low complexity" evidence="1">
    <location>
        <begin position="40"/>
        <end position="49"/>
    </location>
</feature>
<dbReference type="Proteomes" id="UP001152607">
    <property type="component" value="Unassembled WGS sequence"/>
</dbReference>
<dbReference type="OrthoDB" id="5201563at2759"/>